<evidence type="ECO:0000256" key="1">
    <source>
        <dbReference type="ARBA" id="ARBA00005964"/>
    </source>
</evidence>
<dbReference type="Pfam" id="PF00135">
    <property type="entry name" value="COesterase"/>
    <property type="match status" value="1"/>
</dbReference>
<reference evidence="5" key="1">
    <citation type="submission" date="2022-10" db="EMBL/GenBank/DDBJ databases">
        <title>Genome assembly of Pristionchus species.</title>
        <authorList>
            <person name="Yoshida K."/>
            <person name="Sommer R.J."/>
        </authorList>
    </citation>
    <scope>NUCLEOTIDE SEQUENCE [LARGE SCALE GENOMIC DNA]</scope>
    <source>
        <strain evidence="5">RS5460</strain>
    </source>
</reference>
<evidence type="ECO:0000256" key="2">
    <source>
        <dbReference type="ARBA" id="ARBA00022801"/>
    </source>
</evidence>
<dbReference type="PANTHER" id="PTHR43142">
    <property type="entry name" value="CARBOXYLIC ESTER HYDROLASE"/>
    <property type="match status" value="1"/>
</dbReference>
<keyword evidence="5" id="KW-1185">Reference proteome</keyword>
<comment type="similarity">
    <text evidence="1">Belongs to the type-B carboxylesterase/lipase family.</text>
</comment>
<dbReference type="InterPro" id="IPR002018">
    <property type="entry name" value="CarbesteraseB"/>
</dbReference>
<proteinExistence type="inferred from homology"/>
<dbReference type="AlphaFoldDB" id="A0AAN4ZI36"/>
<dbReference type="Gene3D" id="3.40.50.1820">
    <property type="entry name" value="alpha/beta hydrolase"/>
    <property type="match status" value="1"/>
</dbReference>
<dbReference type="PANTHER" id="PTHR43142:SF1">
    <property type="entry name" value="CARBOXYLIC ESTER HYDROLASE"/>
    <property type="match status" value="1"/>
</dbReference>
<organism evidence="4 5">
    <name type="scientific">Pristionchus mayeri</name>
    <dbReference type="NCBI Taxonomy" id="1317129"/>
    <lineage>
        <taxon>Eukaryota</taxon>
        <taxon>Metazoa</taxon>
        <taxon>Ecdysozoa</taxon>
        <taxon>Nematoda</taxon>
        <taxon>Chromadorea</taxon>
        <taxon>Rhabditida</taxon>
        <taxon>Rhabditina</taxon>
        <taxon>Diplogasteromorpha</taxon>
        <taxon>Diplogasteroidea</taxon>
        <taxon>Neodiplogasteridae</taxon>
        <taxon>Pristionchus</taxon>
    </lineage>
</organism>
<name>A0AAN4ZI36_9BILA</name>
<evidence type="ECO:0000313" key="5">
    <source>
        <dbReference type="Proteomes" id="UP001328107"/>
    </source>
</evidence>
<gene>
    <name evidence="4" type="ORF">PMAYCL1PPCAC_08607</name>
</gene>
<dbReference type="Proteomes" id="UP001328107">
    <property type="component" value="Unassembled WGS sequence"/>
</dbReference>
<dbReference type="EMBL" id="BTRK01000002">
    <property type="protein sequence ID" value="GMR38412.1"/>
    <property type="molecule type" value="Genomic_DNA"/>
</dbReference>
<dbReference type="SUPFAM" id="SSF53474">
    <property type="entry name" value="alpha/beta-Hydrolases"/>
    <property type="match status" value="1"/>
</dbReference>
<accession>A0AAN4ZI36</accession>
<feature type="domain" description="Carboxylesterase type B" evidence="3">
    <location>
        <begin position="22"/>
        <end position="125"/>
    </location>
</feature>
<protein>
    <recommendedName>
        <fullName evidence="3">Carboxylesterase type B domain-containing protein</fullName>
    </recommendedName>
</protein>
<feature type="non-terminal residue" evidence="4">
    <location>
        <position position="1"/>
    </location>
</feature>
<keyword evidence="2" id="KW-0378">Hydrolase</keyword>
<dbReference type="GO" id="GO:0016787">
    <property type="term" value="F:hydrolase activity"/>
    <property type="evidence" value="ECO:0007669"/>
    <property type="project" value="UniProtKB-KW"/>
</dbReference>
<evidence type="ECO:0000313" key="4">
    <source>
        <dbReference type="EMBL" id="GMR38412.1"/>
    </source>
</evidence>
<evidence type="ECO:0000259" key="3">
    <source>
        <dbReference type="Pfam" id="PF00135"/>
    </source>
</evidence>
<comment type="caution">
    <text evidence="4">The sequence shown here is derived from an EMBL/GenBank/DDBJ whole genome shotgun (WGS) entry which is preliminary data.</text>
</comment>
<sequence>TNMMIEGLADGEIPSQNDHMGWAKLATQIYTGLFFSSYAIRDVKWHLQAGNENVWLFTYAHRSLLPFNREIDGWIPISHSSELPYLWFYPDVWENNNISKADLAVAEKLGTIWTDFAKYGTLSFPKVENSMNFIEIGEKISMKPNWSSKANDVFNERFPAYVGQFPPLKIAEKSWTKMKQLGAKVLSKWNAVQCLKSSTFPSTTRDAPNTSIIALTILMLTQSLRLMILNIR</sequence>
<dbReference type="InterPro" id="IPR029058">
    <property type="entry name" value="AB_hydrolase_fold"/>
</dbReference>